<evidence type="ECO:0000313" key="3">
    <source>
        <dbReference type="Proteomes" id="UP000655443"/>
    </source>
</evidence>
<protein>
    <recommendedName>
        <fullName evidence="4">Integral membrane protein</fullName>
    </recommendedName>
</protein>
<keyword evidence="1" id="KW-0812">Transmembrane</keyword>
<keyword evidence="1" id="KW-0472">Membrane</keyword>
<dbReference type="RefSeq" id="WP_229882501.1">
    <property type="nucleotide sequence ID" value="NZ_BMVG01000065.1"/>
</dbReference>
<gene>
    <name evidence="2" type="ORF">GCM10010339_90700</name>
</gene>
<reference evidence="2" key="2">
    <citation type="submission" date="2020-09" db="EMBL/GenBank/DDBJ databases">
        <authorList>
            <person name="Sun Q."/>
            <person name="Ohkuma M."/>
        </authorList>
    </citation>
    <scope>NUCLEOTIDE SEQUENCE</scope>
    <source>
        <strain evidence="2">JCM 4714</strain>
    </source>
</reference>
<keyword evidence="3" id="KW-1185">Reference proteome</keyword>
<comment type="caution">
    <text evidence="2">The sequence shown here is derived from an EMBL/GenBank/DDBJ whole genome shotgun (WGS) entry which is preliminary data.</text>
</comment>
<reference evidence="2" key="1">
    <citation type="journal article" date="2014" name="Int. J. Syst. Evol. Microbiol.">
        <title>Complete genome sequence of Corynebacterium casei LMG S-19264T (=DSM 44701T), isolated from a smear-ripened cheese.</title>
        <authorList>
            <consortium name="US DOE Joint Genome Institute (JGI-PGF)"/>
            <person name="Walter F."/>
            <person name="Albersmeier A."/>
            <person name="Kalinowski J."/>
            <person name="Ruckert C."/>
        </authorList>
    </citation>
    <scope>NUCLEOTIDE SEQUENCE</scope>
    <source>
        <strain evidence="2">JCM 4714</strain>
    </source>
</reference>
<accession>A0A918YVP1</accession>
<evidence type="ECO:0000313" key="2">
    <source>
        <dbReference type="EMBL" id="GHE15584.1"/>
    </source>
</evidence>
<evidence type="ECO:0008006" key="4">
    <source>
        <dbReference type="Google" id="ProtNLM"/>
    </source>
</evidence>
<feature type="transmembrane region" description="Helical" evidence="1">
    <location>
        <begin position="74"/>
        <end position="96"/>
    </location>
</feature>
<sequence length="167" mass="18321">MDQLNAFDSPTTSRLHQAEYLVGLGVSVALFIAHIGEVRWLPAIALFVSIDLIGYVPGAVAYRRSPTKRIHKGFYIAYNTMHSLITHAALIGVWIWASGAEWALLAIPIHLFADRGVFRNSMKPFGLPFEPVPDEDFARLTRQLFGPRAAVADPSAAPVRSAVGPTR</sequence>
<dbReference type="AlphaFoldDB" id="A0A918YVP1"/>
<feature type="transmembrane region" description="Helical" evidence="1">
    <location>
        <begin position="20"/>
        <end position="36"/>
    </location>
</feature>
<organism evidence="2 3">
    <name type="scientific">Streptomyces alanosinicus</name>
    <dbReference type="NCBI Taxonomy" id="68171"/>
    <lineage>
        <taxon>Bacteria</taxon>
        <taxon>Bacillati</taxon>
        <taxon>Actinomycetota</taxon>
        <taxon>Actinomycetes</taxon>
        <taxon>Kitasatosporales</taxon>
        <taxon>Streptomycetaceae</taxon>
        <taxon>Streptomyces</taxon>
    </lineage>
</organism>
<name>A0A918YVP1_9ACTN</name>
<evidence type="ECO:0000256" key="1">
    <source>
        <dbReference type="SAM" id="Phobius"/>
    </source>
</evidence>
<proteinExistence type="predicted"/>
<keyword evidence="1" id="KW-1133">Transmembrane helix</keyword>
<dbReference type="Proteomes" id="UP000655443">
    <property type="component" value="Unassembled WGS sequence"/>
</dbReference>
<dbReference type="EMBL" id="BMVG01000065">
    <property type="protein sequence ID" value="GHE15584.1"/>
    <property type="molecule type" value="Genomic_DNA"/>
</dbReference>
<feature type="transmembrane region" description="Helical" evidence="1">
    <location>
        <begin position="42"/>
        <end position="62"/>
    </location>
</feature>